<dbReference type="EMBL" id="AP018933">
    <property type="protein sequence ID" value="BBG31383.1"/>
    <property type="molecule type" value="Genomic_DNA"/>
</dbReference>
<evidence type="ECO:0000313" key="7">
    <source>
        <dbReference type="Proteomes" id="UP000267342"/>
    </source>
</evidence>
<dbReference type="PANTHER" id="PTHR43243:SF4">
    <property type="entry name" value="CATIONIC AMINO ACID TRANSPORTER 4"/>
    <property type="match status" value="1"/>
</dbReference>
<dbReference type="GO" id="GO:0015171">
    <property type="term" value="F:amino acid transmembrane transporter activity"/>
    <property type="evidence" value="ECO:0007669"/>
    <property type="project" value="TreeGrafter"/>
</dbReference>
<keyword evidence="3" id="KW-0812">Transmembrane</keyword>
<dbReference type="RefSeq" id="WP_027704290.1">
    <property type="nucleotide sequence ID" value="NZ_AP018933.1"/>
</dbReference>
<evidence type="ECO:0000256" key="1">
    <source>
        <dbReference type="ARBA" id="ARBA00004141"/>
    </source>
</evidence>
<reference evidence="6 7" key="1">
    <citation type="submission" date="2018-09" db="EMBL/GenBank/DDBJ databases">
        <title>Zymobacter palmae IAM14233 (=T109) whole genome analysis.</title>
        <authorList>
            <person name="Yanase H."/>
        </authorList>
    </citation>
    <scope>NUCLEOTIDE SEQUENCE [LARGE SCALE GENOMIC DNA]</scope>
    <source>
        <strain evidence="6 7">IAM14233</strain>
    </source>
</reference>
<dbReference type="OrthoDB" id="9804700at2"/>
<sequence>MNLFRRKNIDAMVTSAPGPLRKVMGATDLVMMGLAAMVGTGIFVVLGRAALSAGPGITLSFLAAGVACALAALCYAEFTAMIPVAGSTYTYAYAAIGEIVAWVTGWSLIAEYGLAASSMAVGWSGYFQTFLSTIGVHLPVALTAAPGAQEGHMTFFNLPAFAIVMLATALLSLGVRESKRISNLMVLIKVAVIVLFIAVGIWHVEPTNWTPYMPMGMGGVVSGAAIVIFSFLGFDVVSSAAEEVKNPQRDLPIGLLGSLVICILLYVGVSAVATGIVPFMDFRGSDSPLALVLQRADIQWLAELVLLAAIFGMASMVMVMGYGIARLVFAISRDGLLPKFLSTVNHRQVPIWSTWLLGTCSALMAGLLPLQVLTELICMGTLLAFIIIAAAIPILRRTQRHLKRPFRVPFSPFVPLLSIIISVVLICSLTQLTWIAFGIWLLIGFVIYFGYSRRHSKLRRA</sequence>
<keyword evidence="7" id="KW-1185">Reference proteome</keyword>
<dbReference type="InterPro" id="IPR002293">
    <property type="entry name" value="AA/rel_permease1"/>
</dbReference>
<dbReference type="Proteomes" id="UP000267342">
    <property type="component" value="Chromosome"/>
</dbReference>
<dbReference type="PANTHER" id="PTHR43243">
    <property type="entry name" value="INNER MEMBRANE TRANSPORTER YGJI-RELATED"/>
    <property type="match status" value="1"/>
</dbReference>
<keyword evidence="2" id="KW-0813">Transport</keyword>
<dbReference type="STRING" id="1123510.GCA_000620025_00015"/>
<evidence type="ECO:0000256" key="5">
    <source>
        <dbReference type="ARBA" id="ARBA00023136"/>
    </source>
</evidence>
<keyword evidence="4" id="KW-1133">Transmembrane helix</keyword>
<dbReference type="AlphaFoldDB" id="A0A348HID1"/>
<dbReference type="GO" id="GO:0016020">
    <property type="term" value="C:membrane"/>
    <property type="evidence" value="ECO:0007669"/>
    <property type="project" value="UniProtKB-SubCell"/>
</dbReference>
<organism evidence="6 7">
    <name type="scientific">Zymobacter palmae</name>
    <dbReference type="NCBI Taxonomy" id="33074"/>
    <lineage>
        <taxon>Bacteria</taxon>
        <taxon>Pseudomonadati</taxon>
        <taxon>Pseudomonadota</taxon>
        <taxon>Gammaproteobacteria</taxon>
        <taxon>Oceanospirillales</taxon>
        <taxon>Halomonadaceae</taxon>
        <taxon>Zymobacter group</taxon>
        <taxon>Zymobacter</taxon>
    </lineage>
</organism>
<protein>
    <submittedName>
        <fullName evidence="6">Amino acid transporters</fullName>
    </submittedName>
</protein>
<evidence type="ECO:0000256" key="3">
    <source>
        <dbReference type="ARBA" id="ARBA00022692"/>
    </source>
</evidence>
<evidence type="ECO:0000256" key="4">
    <source>
        <dbReference type="ARBA" id="ARBA00022989"/>
    </source>
</evidence>
<evidence type="ECO:0000256" key="2">
    <source>
        <dbReference type="ARBA" id="ARBA00022448"/>
    </source>
</evidence>
<dbReference type="PIRSF" id="PIRSF006060">
    <property type="entry name" value="AA_transporter"/>
    <property type="match status" value="1"/>
</dbReference>
<dbReference type="Pfam" id="PF13520">
    <property type="entry name" value="AA_permease_2"/>
    <property type="match status" value="1"/>
</dbReference>
<proteinExistence type="predicted"/>
<gene>
    <name evidence="6" type="ORF">ZBT109_2658</name>
</gene>
<accession>A0A348HID1</accession>
<dbReference type="KEGG" id="zpl:ZBT109_2658"/>
<keyword evidence="5" id="KW-0472">Membrane</keyword>
<evidence type="ECO:0000313" key="6">
    <source>
        <dbReference type="EMBL" id="BBG31383.1"/>
    </source>
</evidence>
<dbReference type="Gene3D" id="1.20.1740.10">
    <property type="entry name" value="Amino acid/polyamine transporter I"/>
    <property type="match status" value="1"/>
</dbReference>
<name>A0A348HID1_9GAMM</name>
<comment type="subcellular location">
    <subcellularLocation>
        <location evidence="1">Membrane</location>
        <topology evidence="1">Multi-pass membrane protein</topology>
    </subcellularLocation>
</comment>